<dbReference type="GO" id="GO:0042910">
    <property type="term" value="F:xenobiotic transmembrane transporter activity"/>
    <property type="evidence" value="ECO:0007669"/>
    <property type="project" value="InterPro"/>
</dbReference>
<dbReference type="AlphaFoldDB" id="A0A1G5VH15"/>
<feature type="transmembrane region" description="Helical" evidence="10">
    <location>
        <begin position="355"/>
        <end position="372"/>
    </location>
</feature>
<dbReference type="PANTHER" id="PTHR43823:SF3">
    <property type="entry name" value="MULTIDRUG EXPORT PROTEIN MEPA"/>
    <property type="match status" value="1"/>
</dbReference>
<evidence type="ECO:0000256" key="1">
    <source>
        <dbReference type="ARBA" id="ARBA00004651"/>
    </source>
</evidence>
<keyword evidence="9" id="KW-0046">Antibiotic resistance</keyword>
<keyword evidence="12" id="KW-1185">Reference proteome</keyword>
<dbReference type="InterPro" id="IPR048279">
    <property type="entry name" value="MdtK-like"/>
</dbReference>
<keyword evidence="5" id="KW-1003">Cell membrane</keyword>
<keyword evidence="7 10" id="KW-1133">Transmembrane helix</keyword>
<dbReference type="GeneID" id="87755662"/>
<feature type="transmembrane region" description="Helical" evidence="10">
    <location>
        <begin position="427"/>
        <end position="445"/>
    </location>
</feature>
<name>A0A1G5VH15_9FIRM</name>
<evidence type="ECO:0000256" key="8">
    <source>
        <dbReference type="ARBA" id="ARBA00023136"/>
    </source>
</evidence>
<feature type="transmembrane region" description="Helical" evidence="10">
    <location>
        <begin position="166"/>
        <end position="187"/>
    </location>
</feature>
<dbReference type="PIRSF" id="PIRSF006603">
    <property type="entry name" value="DinF"/>
    <property type="match status" value="1"/>
</dbReference>
<dbReference type="STRING" id="209880.SAMN02910343_00626"/>
<feature type="transmembrane region" description="Helical" evidence="10">
    <location>
        <begin position="393"/>
        <end position="415"/>
    </location>
</feature>
<feature type="transmembrane region" description="Helical" evidence="10">
    <location>
        <begin position="97"/>
        <end position="117"/>
    </location>
</feature>
<sequence length="459" mass="50284">MKKIDYGSNRVVYNIFQSVIPLMVAQILIILYNVVDRFYIGRIPVTGTVALGGVGVCFPLIILITGFTNMFGMGGTPLFSMAAGAGKKDMARDIQNTSFVLLIIAAVVLMVIGEIWAGPILDFFGAGPENLVYAKSYFEIYLAGNIFAMLSGGMNPYITAQGFPRIGMMTIAIGAITNMVLDPLFIFVFHMGVAGAAVATVISQFLSAAYSWHFFHSRDNGYPLYGLRKNGRGVYLPYTGDIISLGTVPFIMQTTNSMVLVAANQMLSHLGGALDITIMTIASSVRQILDIPALSIADGTAPLISYNYGAGHLDIMRKAIRIMTAGTFLYTLTGWLCIEGFPHFFAGIFSNDANLIEKAVPALHIFCIAFIFQSLQMSGQTVFRSLGMKKQAIFFSLFRKVILVIPLTYILPYVGHLGKMGVFWAEPVSNVLGGVCCYTTMYFIMHRKLKQMEKQGKYL</sequence>
<evidence type="ECO:0000256" key="4">
    <source>
        <dbReference type="ARBA" id="ARBA00022448"/>
    </source>
</evidence>
<dbReference type="OrthoDB" id="9811110at2"/>
<protein>
    <recommendedName>
        <fullName evidence="3">Multidrug export protein MepA</fullName>
    </recommendedName>
</protein>
<organism evidence="11 12">
    <name type="scientific">Allisonella histaminiformans</name>
    <dbReference type="NCBI Taxonomy" id="209880"/>
    <lineage>
        <taxon>Bacteria</taxon>
        <taxon>Bacillati</taxon>
        <taxon>Bacillota</taxon>
        <taxon>Negativicutes</taxon>
        <taxon>Veillonellales</taxon>
        <taxon>Veillonellaceae</taxon>
        <taxon>Allisonella</taxon>
    </lineage>
</organism>
<gene>
    <name evidence="11" type="ORF">SAMN02910343_00626</name>
</gene>
<accession>A0A1G5VH15</accession>
<feature type="transmembrane region" description="Helical" evidence="10">
    <location>
        <begin position="47"/>
        <end position="71"/>
    </location>
</feature>
<dbReference type="CDD" id="cd13143">
    <property type="entry name" value="MATE_MepA_like"/>
    <property type="match status" value="1"/>
</dbReference>
<evidence type="ECO:0000256" key="10">
    <source>
        <dbReference type="SAM" id="Phobius"/>
    </source>
</evidence>
<dbReference type="GO" id="GO:0046677">
    <property type="term" value="P:response to antibiotic"/>
    <property type="evidence" value="ECO:0007669"/>
    <property type="project" value="UniProtKB-KW"/>
</dbReference>
<dbReference type="GO" id="GO:0005886">
    <property type="term" value="C:plasma membrane"/>
    <property type="evidence" value="ECO:0007669"/>
    <property type="project" value="UniProtKB-SubCell"/>
</dbReference>
<dbReference type="NCBIfam" id="TIGR00797">
    <property type="entry name" value="matE"/>
    <property type="match status" value="1"/>
</dbReference>
<comment type="similarity">
    <text evidence="2">Belongs to the multi antimicrobial extrusion (MATE) (TC 2.A.66.1) family. MepA subfamily.</text>
</comment>
<evidence type="ECO:0000256" key="6">
    <source>
        <dbReference type="ARBA" id="ARBA00022692"/>
    </source>
</evidence>
<comment type="subcellular location">
    <subcellularLocation>
        <location evidence="1">Cell membrane</location>
        <topology evidence="1">Multi-pass membrane protein</topology>
    </subcellularLocation>
</comment>
<evidence type="ECO:0000313" key="11">
    <source>
        <dbReference type="EMBL" id="SDA45183.1"/>
    </source>
</evidence>
<evidence type="ECO:0000256" key="3">
    <source>
        <dbReference type="ARBA" id="ARBA00022106"/>
    </source>
</evidence>
<evidence type="ECO:0000256" key="9">
    <source>
        <dbReference type="ARBA" id="ARBA00023251"/>
    </source>
</evidence>
<feature type="transmembrane region" description="Helical" evidence="10">
    <location>
        <begin position="137"/>
        <end position="154"/>
    </location>
</feature>
<evidence type="ECO:0000256" key="5">
    <source>
        <dbReference type="ARBA" id="ARBA00022475"/>
    </source>
</evidence>
<dbReference type="InterPro" id="IPR051327">
    <property type="entry name" value="MATE_MepA_subfamily"/>
</dbReference>
<reference evidence="11 12" key="1">
    <citation type="submission" date="2016-10" db="EMBL/GenBank/DDBJ databases">
        <authorList>
            <person name="de Groot N.N."/>
        </authorList>
    </citation>
    <scope>NUCLEOTIDE SEQUENCE [LARGE SCALE GENOMIC DNA]</scope>
    <source>
        <strain evidence="11 12">DSM 15230</strain>
    </source>
</reference>
<feature type="transmembrane region" description="Helical" evidence="10">
    <location>
        <begin position="327"/>
        <end position="349"/>
    </location>
</feature>
<evidence type="ECO:0000256" key="7">
    <source>
        <dbReference type="ARBA" id="ARBA00022989"/>
    </source>
</evidence>
<evidence type="ECO:0000313" key="12">
    <source>
        <dbReference type="Proteomes" id="UP000199689"/>
    </source>
</evidence>
<proteinExistence type="inferred from homology"/>
<feature type="transmembrane region" description="Helical" evidence="10">
    <location>
        <begin position="12"/>
        <end position="35"/>
    </location>
</feature>
<dbReference type="EMBL" id="FMXA01000007">
    <property type="protein sequence ID" value="SDA45183.1"/>
    <property type="molecule type" value="Genomic_DNA"/>
</dbReference>
<dbReference type="InterPro" id="IPR045070">
    <property type="entry name" value="MATE_MepA-like"/>
</dbReference>
<evidence type="ECO:0000256" key="2">
    <source>
        <dbReference type="ARBA" id="ARBA00008417"/>
    </source>
</evidence>
<dbReference type="GO" id="GO:0015297">
    <property type="term" value="F:antiporter activity"/>
    <property type="evidence" value="ECO:0007669"/>
    <property type="project" value="InterPro"/>
</dbReference>
<keyword evidence="4" id="KW-0813">Transport</keyword>
<keyword evidence="6 10" id="KW-0812">Transmembrane</keyword>
<dbReference type="Pfam" id="PF01554">
    <property type="entry name" value="MatE"/>
    <property type="match status" value="2"/>
</dbReference>
<dbReference type="RefSeq" id="WP_091363760.1">
    <property type="nucleotide sequence ID" value="NZ_FMXA01000007.1"/>
</dbReference>
<feature type="transmembrane region" description="Helical" evidence="10">
    <location>
        <begin position="193"/>
        <end position="215"/>
    </location>
</feature>
<dbReference type="Proteomes" id="UP000199689">
    <property type="component" value="Unassembled WGS sequence"/>
</dbReference>
<keyword evidence="8 10" id="KW-0472">Membrane</keyword>
<dbReference type="PANTHER" id="PTHR43823">
    <property type="entry name" value="SPORULATION PROTEIN YKVU"/>
    <property type="match status" value="1"/>
</dbReference>
<dbReference type="InterPro" id="IPR002528">
    <property type="entry name" value="MATE_fam"/>
</dbReference>